<evidence type="ECO:0000313" key="2">
    <source>
        <dbReference type="RefSeq" id="XP_012941935.1"/>
    </source>
</evidence>
<sequence length="166" mass="19026">MAAFGTKKELKGRDGRKKVINMNITKVYTPTNDAEEDNKDAFYNRLQSGIDKLPGKDINIVMGDLHAKLGPDNSHCGEIMGRHGLGEANDNGERFQSFCAFTTWLWEERSSHIKRFIRLLGPPQMGRRKTRLIMFASPENLDAHWRTSESYEEQTSHQTTIWSLEI</sequence>
<evidence type="ECO:0000313" key="1">
    <source>
        <dbReference type="Proteomes" id="UP000694888"/>
    </source>
</evidence>
<accession>A0ABM1A6S7</accession>
<organism evidence="1 2">
    <name type="scientific">Aplysia californica</name>
    <name type="common">California sea hare</name>
    <dbReference type="NCBI Taxonomy" id="6500"/>
    <lineage>
        <taxon>Eukaryota</taxon>
        <taxon>Metazoa</taxon>
        <taxon>Spiralia</taxon>
        <taxon>Lophotrochozoa</taxon>
        <taxon>Mollusca</taxon>
        <taxon>Gastropoda</taxon>
        <taxon>Heterobranchia</taxon>
        <taxon>Euthyneura</taxon>
        <taxon>Tectipleura</taxon>
        <taxon>Aplysiida</taxon>
        <taxon>Aplysioidea</taxon>
        <taxon>Aplysiidae</taxon>
        <taxon>Aplysia</taxon>
    </lineage>
</organism>
<name>A0ABM1A6S7_APLCA</name>
<dbReference type="Proteomes" id="UP000694888">
    <property type="component" value="Unplaced"/>
</dbReference>
<dbReference type="Gene3D" id="3.60.10.10">
    <property type="entry name" value="Endonuclease/exonuclease/phosphatase"/>
    <property type="match status" value="1"/>
</dbReference>
<proteinExistence type="predicted"/>
<keyword evidence="1" id="KW-1185">Reference proteome</keyword>
<dbReference type="GeneID" id="106012714"/>
<gene>
    <name evidence="2" type="primary">LOC106012714</name>
</gene>
<protein>
    <submittedName>
        <fullName evidence="2">Uncharacterized protein LOC106012714</fullName>
    </submittedName>
</protein>
<dbReference type="InterPro" id="IPR036691">
    <property type="entry name" value="Endo/exonu/phosph_ase_sf"/>
</dbReference>
<reference evidence="2" key="1">
    <citation type="submission" date="2025-08" db="UniProtKB">
        <authorList>
            <consortium name="RefSeq"/>
        </authorList>
    </citation>
    <scope>IDENTIFICATION</scope>
</reference>
<dbReference type="RefSeq" id="XP_012941935.1">
    <property type="nucleotide sequence ID" value="XM_013086481.1"/>
</dbReference>